<protein>
    <recommendedName>
        <fullName evidence="4">Solute-binding protein family 5 domain-containing protein</fullName>
    </recommendedName>
</protein>
<evidence type="ECO:0000256" key="1">
    <source>
        <dbReference type="ARBA" id="ARBA00005695"/>
    </source>
</evidence>
<dbReference type="InterPro" id="IPR000914">
    <property type="entry name" value="SBP_5_dom"/>
</dbReference>
<evidence type="ECO:0000259" key="4">
    <source>
        <dbReference type="Pfam" id="PF00496"/>
    </source>
</evidence>
<dbReference type="EMBL" id="VBAO01000262">
    <property type="protein sequence ID" value="TMI79754.1"/>
    <property type="molecule type" value="Genomic_DNA"/>
</dbReference>
<accession>A0A537J864</accession>
<dbReference type="Gene3D" id="3.10.105.10">
    <property type="entry name" value="Dipeptide-binding Protein, Domain 3"/>
    <property type="match status" value="1"/>
</dbReference>
<comment type="caution">
    <text evidence="5">The sequence shown here is derived from an EMBL/GenBank/DDBJ whole genome shotgun (WGS) entry which is preliminary data.</text>
</comment>
<evidence type="ECO:0000313" key="5">
    <source>
        <dbReference type="EMBL" id="TMI79754.1"/>
    </source>
</evidence>
<evidence type="ECO:0000256" key="3">
    <source>
        <dbReference type="ARBA" id="ARBA00022729"/>
    </source>
</evidence>
<reference evidence="5 6" key="1">
    <citation type="journal article" date="2019" name="Nat. Microbiol.">
        <title>Mediterranean grassland soil C-N compound turnover is dependent on rainfall and depth, and is mediated by genomically divergent microorganisms.</title>
        <authorList>
            <person name="Diamond S."/>
            <person name="Andeer P.F."/>
            <person name="Li Z."/>
            <person name="Crits-Christoph A."/>
            <person name="Burstein D."/>
            <person name="Anantharaman K."/>
            <person name="Lane K.R."/>
            <person name="Thomas B.C."/>
            <person name="Pan C."/>
            <person name="Northen T.R."/>
            <person name="Banfield J.F."/>
        </authorList>
    </citation>
    <scope>NUCLEOTIDE SEQUENCE [LARGE SCALE GENOMIC DNA]</scope>
    <source>
        <strain evidence="5">NP_7</strain>
    </source>
</reference>
<dbReference type="Proteomes" id="UP000320048">
    <property type="component" value="Unassembled WGS sequence"/>
</dbReference>
<comment type="similarity">
    <text evidence="1">Belongs to the bacterial solute-binding protein 5 family.</text>
</comment>
<gene>
    <name evidence="5" type="ORF">E6H04_09975</name>
</gene>
<keyword evidence="3" id="KW-0732">Signal</keyword>
<dbReference type="InterPro" id="IPR039424">
    <property type="entry name" value="SBP_5"/>
</dbReference>
<keyword evidence="2" id="KW-0813">Transport</keyword>
<dbReference type="Gene3D" id="3.40.190.10">
    <property type="entry name" value="Periplasmic binding protein-like II"/>
    <property type="match status" value="1"/>
</dbReference>
<dbReference type="SUPFAM" id="SSF53850">
    <property type="entry name" value="Periplasmic binding protein-like II"/>
    <property type="match status" value="1"/>
</dbReference>
<sequence length="205" mass="23241">GHGLRIGSIMMPGMLGFPESLNTTLLYPHDPARAAALMKEAGVTRARVTFTWPSGAYYATLPVDRLAQKLRADLAKVGIELQLQPVQESVFLPYFRAGKPQTILAYWFPDFLDPDNWTILVNGLINRRFHWQSPEALKIVTEAKATADGRRREGLYERYNRLLAAPDAPYVFLVQPSNVIAAREDVLNVRYHSLYSLEIDSLRRK</sequence>
<dbReference type="PANTHER" id="PTHR30290:SF9">
    <property type="entry name" value="OLIGOPEPTIDE-BINDING PROTEIN APPA"/>
    <property type="match status" value="1"/>
</dbReference>
<dbReference type="Pfam" id="PF00496">
    <property type="entry name" value="SBP_bac_5"/>
    <property type="match status" value="1"/>
</dbReference>
<dbReference type="AlphaFoldDB" id="A0A537J864"/>
<dbReference type="PANTHER" id="PTHR30290">
    <property type="entry name" value="PERIPLASMIC BINDING COMPONENT OF ABC TRANSPORTER"/>
    <property type="match status" value="1"/>
</dbReference>
<evidence type="ECO:0000256" key="2">
    <source>
        <dbReference type="ARBA" id="ARBA00022448"/>
    </source>
</evidence>
<evidence type="ECO:0000313" key="6">
    <source>
        <dbReference type="Proteomes" id="UP000320048"/>
    </source>
</evidence>
<dbReference type="GO" id="GO:0015833">
    <property type="term" value="P:peptide transport"/>
    <property type="evidence" value="ECO:0007669"/>
    <property type="project" value="TreeGrafter"/>
</dbReference>
<feature type="domain" description="Solute-binding protein family 5" evidence="4">
    <location>
        <begin position="8"/>
        <end position="118"/>
    </location>
</feature>
<dbReference type="GO" id="GO:1904680">
    <property type="term" value="F:peptide transmembrane transporter activity"/>
    <property type="evidence" value="ECO:0007669"/>
    <property type="project" value="TreeGrafter"/>
</dbReference>
<proteinExistence type="inferred from homology"/>
<feature type="non-terminal residue" evidence="5">
    <location>
        <position position="1"/>
    </location>
</feature>
<organism evidence="5 6">
    <name type="scientific">Candidatus Segetimicrobium genomatis</name>
    <dbReference type="NCBI Taxonomy" id="2569760"/>
    <lineage>
        <taxon>Bacteria</taxon>
        <taxon>Bacillati</taxon>
        <taxon>Candidatus Sysuimicrobiota</taxon>
        <taxon>Candidatus Sysuimicrobiia</taxon>
        <taxon>Candidatus Sysuimicrobiales</taxon>
        <taxon>Candidatus Segetimicrobiaceae</taxon>
        <taxon>Candidatus Segetimicrobium</taxon>
    </lineage>
</organism>
<name>A0A537J864_9BACT</name>